<sequence length="860" mass="94518">MSQVESVRLEGNWDGGANSSVLLHLTMKLKASPNATIPIFQLDDGLQANIIEDRVYQTEDKDLETFSTFGNLSPSICQLAQRDRQSGSDNLRSPSPSTHETPRRLYRNGMQLSPSPTKERLFPPSPATSSGSVSLDQDPKYDMTNRVPDLRQCTELVDGGKAHKVHEELHDPDIDRSQGAAAGKENASPEINADCMGTFHRREASGMTAIHWTPKRQNKSTQDSYGAGRQILVSPSPRASGINIPKRGAKSMIPVKSQAFAQEDMHSKGVYMANNSVEGPETPWQGEATRKNGEFGNARYAQTIHSAGAKLPNLAYKSGFSPVKGNKTPIANFGEQRTSVKSGINKSSPSPSRPTYRRGFMNSPMMSPGKNIERAKENNLLLNIESDSEPDVFYEHRPPSDFLSSWLYERSLDTGSTLAEVPKNNHPQSEPRKSTMIFQRDEWQLERGDSKSPLLSDRISLPSPTPSSKLSMPWNSAEELAERKAEYCSLLDLENIEYHPAEPLKPEIVNVEGVLSMVFLHDTVSETVIYEAEIEVLEHVSENHIAAQNVSAKPEVEPGAAVKWQVEFTPSRCIPKLSLLSSHSKHKTKFCRWLHLGPVRLDLGITQNSGCMGVCECCGGQDEIVDGEDDLKLLLHQFASYRWLLIALEGIANQLERIKESISVFHPAKAMSRPKRVLSYGFLVLVIAIIGGFFIIPIENGAHYGLDKRSNTDITCLPGAVGCHIPPRHIRMIAAGRSPTSSESLAQSAQQVQQRPKLNDESNQNQDTAVSASFVVPRTATTPASTTDTRNDLAQGGSGSSHANAVLETGSLAPVISATKIPLPTATFESRPGRKVKTASKDCVRDRIDRFLGWKGPLMH</sequence>
<feature type="region of interest" description="Disordered" evidence="1">
    <location>
        <begin position="81"/>
        <end position="145"/>
    </location>
</feature>
<protein>
    <submittedName>
        <fullName evidence="3">Uncharacterized protein</fullName>
    </submittedName>
</protein>
<keyword evidence="4" id="KW-1185">Reference proteome</keyword>
<dbReference type="GeneID" id="8443377"/>
<feature type="region of interest" description="Disordered" evidence="1">
    <location>
        <begin position="417"/>
        <end position="436"/>
    </location>
</feature>
<feature type="compositionally biased region" description="Low complexity" evidence="1">
    <location>
        <begin position="347"/>
        <end position="358"/>
    </location>
</feature>
<accession>C4JRH8</accession>
<feature type="compositionally biased region" description="Polar residues" evidence="1">
    <location>
        <begin position="738"/>
        <end position="771"/>
    </location>
</feature>
<dbReference type="InParanoid" id="C4JRH8"/>
<reference evidence="4" key="1">
    <citation type="journal article" date="2009" name="Genome Res.">
        <title>Comparative genomic analyses of the human fungal pathogens Coccidioides and their relatives.</title>
        <authorList>
            <person name="Sharpton T.J."/>
            <person name="Stajich J.E."/>
            <person name="Rounsley S.D."/>
            <person name="Gardner M.J."/>
            <person name="Wortman J.R."/>
            <person name="Jordar V.S."/>
            <person name="Maiti R."/>
            <person name="Kodira C.D."/>
            <person name="Neafsey D.E."/>
            <person name="Zeng Q."/>
            <person name="Hung C.-Y."/>
            <person name="McMahan C."/>
            <person name="Muszewska A."/>
            <person name="Grynberg M."/>
            <person name="Mandel M.A."/>
            <person name="Kellner E.M."/>
            <person name="Barker B.M."/>
            <person name="Galgiani J.N."/>
            <person name="Orbach M.J."/>
            <person name="Kirkland T.N."/>
            <person name="Cole G.T."/>
            <person name="Henn M.R."/>
            <person name="Birren B.W."/>
            <person name="Taylor J.W."/>
        </authorList>
    </citation>
    <scope>NUCLEOTIDE SEQUENCE [LARGE SCALE GENOMIC DNA]</scope>
    <source>
        <strain evidence="4">UAMH 1704</strain>
    </source>
</reference>
<feature type="region of interest" description="Disordered" evidence="1">
    <location>
        <begin position="736"/>
        <end position="804"/>
    </location>
</feature>
<evidence type="ECO:0000256" key="2">
    <source>
        <dbReference type="SAM" id="Phobius"/>
    </source>
</evidence>
<dbReference type="EMBL" id="CH476617">
    <property type="protein sequence ID" value="EEP80225.1"/>
    <property type="molecule type" value="Genomic_DNA"/>
</dbReference>
<keyword evidence="2" id="KW-0812">Transmembrane</keyword>
<feature type="compositionally biased region" description="Polar residues" evidence="1">
    <location>
        <begin position="87"/>
        <end position="99"/>
    </location>
</feature>
<organism evidence="3 4">
    <name type="scientific">Uncinocarpus reesii (strain UAMH 1704)</name>
    <dbReference type="NCBI Taxonomy" id="336963"/>
    <lineage>
        <taxon>Eukaryota</taxon>
        <taxon>Fungi</taxon>
        <taxon>Dikarya</taxon>
        <taxon>Ascomycota</taxon>
        <taxon>Pezizomycotina</taxon>
        <taxon>Eurotiomycetes</taxon>
        <taxon>Eurotiomycetidae</taxon>
        <taxon>Onygenales</taxon>
        <taxon>Onygenaceae</taxon>
        <taxon>Uncinocarpus</taxon>
    </lineage>
</organism>
<feature type="region of interest" description="Disordered" evidence="1">
    <location>
        <begin position="208"/>
        <end position="243"/>
    </location>
</feature>
<feature type="compositionally biased region" description="Basic and acidic residues" evidence="1">
    <location>
        <begin position="166"/>
        <end position="176"/>
    </location>
</feature>
<keyword evidence="2" id="KW-0472">Membrane</keyword>
<dbReference type="OrthoDB" id="5599552at2759"/>
<feature type="region of interest" description="Disordered" evidence="1">
    <location>
        <begin position="448"/>
        <end position="473"/>
    </location>
</feature>
<proteinExistence type="predicted"/>
<dbReference type="eggNOG" id="ENOG502T3VM">
    <property type="taxonomic scope" value="Eukaryota"/>
</dbReference>
<gene>
    <name evidence="3" type="ORF">UREG_05067</name>
</gene>
<feature type="compositionally biased region" description="Low complexity" evidence="1">
    <location>
        <begin position="777"/>
        <end position="788"/>
    </location>
</feature>
<name>C4JRH8_UNCRE</name>
<dbReference type="VEuPathDB" id="FungiDB:UREG_05067"/>
<dbReference type="OMA" id="SKLSMPW"/>
<feature type="region of interest" description="Disordered" evidence="1">
    <location>
        <begin position="339"/>
        <end position="368"/>
    </location>
</feature>
<feature type="compositionally biased region" description="Low complexity" evidence="1">
    <location>
        <begin position="460"/>
        <end position="473"/>
    </location>
</feature>
<feature type="transmembrane region" description="Helical" evidence="2">
    <location>
        <begin position="677"/>
        <end position="698"/>
    </location>
</feature>
<dbReference type="KEGG" id="ure:UREG_05067"/>
<feature type="region of interest" description="Disordered" evidence="1">
    <location>
        <begin position="166"/>
        <end position="192"/>
    </location>
</feature>
<evidence type="ECO:0000313" key="4">
    <source>
        <dbReference type="Proteomes" id="UP000002058"/>
    </source>
</evidence>
<keyword evidence="2" id="KW-1133">Transmembrane helix</keyword>
<dbReference type="AlphaFoldDB" id="C4JRH8"/>
<evidence type="ECO:0000313" key="3">
    <source>
        <dbReference type="EMBL" id="EEP80225.1"/>
    </source>
</evidence>
<dbReference type="Proteomes" id="UP000002058">
    <property type="component" value="Unassembled WGS sequence"/>
</dbReference>
<dbReference type="HOGENOM" id="CLU_332654_0_0_1"/>
<evidence type="ECO:0000256" key="1">
    <source>
        <dbReference type="SAM" id="MobiDB-lite"/>
    </source>
</evidence>
<dbReference type="RefSeq" id="XP_002584378.1">
    <property type="nucleotide sequence ID" value="XM_002584332.1"/>
</dbReference>